<dbReference type="Proteomes" id="UP000008144">
    <property type="component" value="Chromosome 8"/>
</dbReference>
<keyword evidence="1" id="KW-1133">Transmembrane helix</keyword>
<reference evidence="2" key="2">
    <citation type="journal article" date="2008" name="Genome Biol.">
        <title>Improved genome assembly and evidence-based global gene model set for the chordate Ciona intestinalis: new insight into intron and operon populations.</title>
        <authorList>
            <person name="Satou Y."/>
            <person name="Mineta K."/>
            <person name="Ogasawara M."/>
            <person name="Sasakura Y."/>
            <person name="Shoguchi E."/>
            <person name="Ueno K."/>
            <person name="Yamada L."/>
            <person name="Matsumoto J."/>
            <person name="Wasserscheid J."/>
            <person name="Dewar K."/>
            <person name="Wiley G.B."/>
            <person name="Macmil S.L."/>
            <person name="Roe B.A."/>
            <person name="Zeller R.W."/>
            <person name="Hastings K.E."/>
            <person name="Lemaire P."/>
            <person name="Lindquist E."/>
            <person name="Endo T."/>
            <person name="Hotta K."/>
            <person name="Inaba K."/>
        </authorList>
    </citation>
    <scope>NUCLEOTIDE SEQUENCE [LARGE SCALE GENOMIC DNA]</scope>
    <source>
        <strain evidence="2">wild type</strain>
    </source>
</reference>
<keyword evidence="1" id="KW-0812">Transmembrane</keyword>
<keyword evidence="3" id="KW-1185">Reference proteome</keyword>
<keyword evidence="1" id="KW-0472">Membrane</keyword>
<dbReference type="HOGENOM" id="CLU_2728708_0_0_1"/>
<dbReference type="Ensembl" id="ENSCINT00000034229.1">
    <property type="protein sequence ID" value="ENSCINP00000035003.1"/>
    <property type="gene ID" value="ENSCING00000020196.1"/>
</dbReference>
<feature type="transmembrane region" description="Helical" evidence="1">
    <location>
        <begin position="30"/>
        <end position="49"/>
    </location>
</feature>
<proteinExistence type="predicted"/>
<evidence type="ECO:0000313" key="3">
    <source>
        <dbReference type="Proteomes" id="UP000008144"/>
    </source>
</evidence>
<reference evidence="2" key="4">
    <citation type="submission" date="2025-09" db="UniProtKB">
        <authorList>
            <consortium name="Ensembl"/>
        </authorList>
    </citation>
    <scope>IDENTIFICATION</scope>
</reference>
<dbReference type="EMBL" id="EAAA01002775">
    <property type="status" value="NOT_ANNOTATED_CDS"/>
    <property type="molecule type" value="Genomic_DNA"/>
</dbReference>
<sequence length="72" mass="8686">TIHPCIVSYLYSNTPFTILFKVHSIKYHSVTFLVKKLYVYYLTVLLLFYKKNFTVRIKVKMFCVSFIYLFSI</sequence>
<evidence type="ECO:0000256" key="1">
    <source>
        <dbReference type="SAM" id="Phobius"/>
    </source>
</evidence>
<accession>H2XZB9</accession>
<evidence type="ECO:0000313" key="2">
    <source>
        <dbReference type="Ensembl" id="ENSCINP00000035003.1"/>
    </source>
</evidence>
<dbReference type="AlphaFoldDB" id="H2XZB9"/>
<dbReference type="EMBL" id="EAAA01002776">
    <property type="status" value="NOT_ANNOTATED_CDS"/>
    <property type="molecule type" value="Genomic_DNA"/>
</dbReference>
<protein>
    <submittedName>
        <fullName evidence="2">Uncharacterized protein</fullName>
    </submittedName>
</protein>
<dbReference type="InParanoid" id="H2XZB9"/>
<reference evidence="3" key="1">
    <citation type="journal article" date="2002" name="Science">
        <title>The draft genome of Ciona intestinalis: insights into chordate and vertebrate origins.</title>
        <authorList>
            <person name="Dehal P."/>
            <person name="Satou Y."/>
            <person name="Campbell R.K."/>
            <person name="Chapman J."/>
            <person name="Degnan B."/>
            <person name="De Tomaso A."/>
            <person name="Davidson B."/>
            <person name="Di Gregorio A."/>
            <person name="Gelpke M."/>
            <person name="Goodstein D.M."/>
            <person name="Harafuji N."/>
            <person name="Hastings K.E."/>
            <person name="Ho I."/>
            <person name="Hotta K."/>
            <person name="Huang W."/>
            <person name="Kawashima T."/>
            <person name="Lemaire P."/>
            <person name="Martinez D."/>
            <person name="Meinertzhagen I.A."/>
            <person name="Necula S."/>
            <person name="Nonaka M."/>
            <person name="Putnam N."/>
            <person name="Rash S."/>
            <person name="Saiga H."/>
            <person name="Satake M."/>
            <person name="Terry A."/>
            <person name="Yamada L."/>
            <person name="Wang H.G."/>
            <person name="Awazu S."/>
            <person name="Azumi K."/>
            <person name="Boore J."/>
            <person name="Branno M."/>
            <person name="Chin-Bow S."/>
            <person name="DeSantis R."/>
            <person name="Doyle S."/>
            <person name="Francino P."/>
            <person name="Keys D.N."/>
            <person name="Haga S."/>
            <person name="Hayashi H."/>
            <person name="Hino K."/>
            <person name="Imai K.S."/>
            <person name="Inaba K."/>
            <person name="Kano S."/>
            <person name="Kobayashi K."/>
            <person name="Kobayashi M."/>
            <person name="Lee B.I."/>
            <person name="Makabe K.W."/>
            <person name="Manohar C."/>
            <person name="Matassi G."/>
            <person name="Medina M."/>
            <person name="Mochizuki Y."/>
            <person name="Mount S."/>
            <person name="Morishita T."/>
            <person name="Miura S."/>
            <person name="Nakayama A."/>
            <person name="Nishizaka S."/>
            <person name="Nomoto H."/>
            <person name="Ohta F."/>
            <person name="Oishi K."/>
            <person name="Rigoutsos I."/>
            <person name="Sano M."/>
            <person name="Sasaki A."/>
            <person name="Sasakura Y."/>
            <person name="Shoguchi E."/>
            <person name="Shin-i T."/>
            <person name="Spagnuolo A."/>
            <person name="Stainier D."/>
            <person name="Suzuki M.M."/>
            <person name="Tassy O."/>
            <person name="Takatori N."/>
            <person name="Tokuoka M."/>
            <person name="Yagi K."/>
            <person name="Yoshizaki F."/>
            <person name="Wada S."/>
            <person name="Zhang C."/>
            <person name="Hyatt P.D."/>
            <person name="Larimer F."/>
            <person name="Detter C."/>
            <person name="Doggett N."/>
            <person name="Glavina T."/>
            <person name="Hawkins T."/>
            <person name="Richardson P."/>
            <person name="Lucas S."/>
            <person name="Kohara Y."/>
            <person name="Levine M."/>
            <person name="Satoh N."/>
            <person name="Rokhsar D.S."/>
        </authorList>
    </citation>
    <scope>NUCLEOTIDE SEQUENCE [LARGE SCALE GENOMIC DNA]</scope>
</reference>
<organism evidence="2 3">
    <name type="scientific">Ciona intestinalis</name>
    <name type="common">Transparent sea squirt</name>
    <name type="synonym">Ascidia intestinalis</name>
    <dbReference type="NCBI Taxonomy" id="7719"/>
    <lineage>
        <taxon>Eukaryota</taxon>
        <taxon>Metazoa</taxon>
        <taxon>Chordata</taxon>
        <taxon>Tunicata</taxon>
        <taxon>Ascidiacea</taxon>
        <taxon>Phlebobranchia</taxon>
        <taxon>Cionidae</taxon>
        <taxon>Ciona</taxon>
    </lineage>
</organism>
<reference evidence="2" key="3">
    <citation type="submission" date="2025-08" db="UniProtKB">
        <authorList>
            <consortium name="Ensembl"/>
        </authorList>
    </citation>
    <scope>IDENTIFICATION</scope>
</reference>
<name>H2XZB9_CIOIN</name>